<keyword evidence="7" id="KW-1133">Transmembrane helix</keyword>
<dbReference type="GO" id="GO:0005886">
    <property type="term" value="C:plasma membrane"/>
    <property type="evidence" value="ECO:0007669"/>
    <property type="project" value="TreeGrafter"/>
</dbReference>
<feature type="compositionally biased region" description="Basic and acidic residues" evidence="6">
    <location>
        <begin position="7"/>
        <end position="20"/>
    </location>
</feature>
<dbReference type="EMBL" id="BARS01053034">
    <property type="protein sequence ID" value="GAG48098.1"/>
    <property type="molecule type" value="Genomic_DNA"/>
</dbReference>
<dbReference type="GO" id="GO:0046677">
    <property type="term" value="P:response to antibiotic"/>
    <property type="evidence" value="ECO:0007669"/>
    <property type="project" value="UniProtKB-KW"/>
</dbReference>
<dbReference type="Gene3D" id="3.90.1310.10">
    <property type="entry name" value="Penicillin-binding protein 2a (Domain 2)"/>
    <property type="match status" value="1"/>
</dbReference>
<sequence>MDPYLVPKRERGRGKGEPPGRRHPVFAVLRALVILLFGILIVQLVRLQVIQGDEYAQRAEINALREVQMPAARGLILDREGRPLVLNAARFSAAIVPGDLPERGEVGVFRQLERVTGVPTEEIERKVLAGIELRGPFEPVVIKPDVDEETA</sequence>
<dbReference type="AlphaFoldDB" id="X0YHM1"/>
<dbReference type="GO" id="GO:0008800">
    <property type="term" value="F:beta-lactamase activity"/>
    <property type="evidence" value="ECO:0007669"/>
    <property type="project" value="UniProtKB-EC"/>
</dbReference>
<dbReference type="PANTHER" id="PTHR30627">
    <property type="entry name" value="PEPTIDOGLYCAN D,D-TRANSPEPTIDASE"/>
    <property type="match status" value="1"/>
</dbReference>
<dbReference type="InterPro" id="IPR005311">
    <property type="entry name" value="PBP_dimer"/>
</dbReference>
<reference evidence="9" key="1">
    <citation type="journal article" date="2014" name="Front. Microbiol.">
        <title>High frequency of phylogenetically diverse reductive dehalogenase-homologous genes in deep subseafloor sedimentary metagenomes.</title>
        <authorList>
            <person name="Kawai M."/>
            <person name="Futagami T."/>
            <person name="Toyoda A."/>
            <person name="Takaki Y."/>
            <person name="Nishi S."/>
            <person name="Hori S."/>
            <person name="Arai W."/>
            <person name="Tsubouchi T."/>
            <person name="Morono Y."/>
            <person name="Uchiyama I."/>
            <person name="Ito T."/>
            <person name="Fujiyama A."/>
            <person name="Inagaki F."/>
            <person name="Takami H."/>
        </authorList>
    </citation>
    <scope>NUCLEOTIDE SEQUENCE</scope>
    <source>
        <strain evidence="9">Expedition CK06-06</strain>
    </source>
</reference>
<evidence type="ECO:0000256" key="4">
    <source>
        <dbReference type="ARBA" id="ARBA00022801"/>
    </source>
</evidence>
<gene>
    <name evidence="9" type="ORF">S01H1_78761</name>
</gene>
<protein>
    <recommendedName>
        <fullName evidence="2">beta-lactamase</fullName>
        <ecNumber evidence="2">3.5.2.6</ecNumber>
    </recommendedName>
</protein>
<evidence type="ECO:0000256" key="2">
    <source>
        <dbReference type="ARBA" id="ARBA00012865"/>
    </source>
</evidence>
<keyword evidence="3" id="KW-0732">Signal</keyword>
<dbReference type="SUPFAM" id="SSF56519">
    <property type="entry name" value="Penicillin binding protein dimerisation domain"/>
    <property type="match status" value="1"/>
</dbReference>
<dbReference type="InterPro" id="IPR050515">
    <property type="entry name" value="Beta-lactam/transpept"/>
</dbReference>
<feature type="transmembrane region" description="Helical" evidence="7">
    <location>
        <begin position="25"/>
        <end position="45"/>
    </location>
</feature>
<feature type="region of interest" description="Disordered" evidence="6">
    <location>
        <begin position="1"/>
        <end position="20"/>
    </location>
</feature>
<dbReference type="InterPro" id="IPR036138">
    <property type="entry name" value="PBP_dimer_sf"/>
</dbReference>
<feature type="non-terminal residue" evidence="9">
    <location>
        <position position="151"/>
    </location>
</feature>
<keyword evidence="4" id="KW-0378">Hydrolase</keyword>
<comment type="caution">
    <text evidence="9">The sequence shown here is derived from an EMBL/GenBank/DDBJ whole genome shotgun (WGS) entry which is preliminary data.</text>
</comment>
<evidence type="ECO:0000256" key="1">
    <source>
        <dbReference type="ARBA" id="ARBA00001526"/>
    </source>
</evidence>
<dbReference type="GO" id="GO:0071555">
    <property type="term" value="P:cell wall organization"/>
    <property type="evidence" value="ECO:0007669"/>
    <property type="project" value="TreeGrafter"/>
</dbReference>
<organism evidence="9">
    <name type="scientific">marine sediment metagenome</name>
    <dbReference type="NCBI Taxonomy" id="412755"/>
    <lineage>
        <taxon>unclassified sequences</taxon>
        <taxon>metagenomes</taxon>
        <taxon>ecological metagenomes</taxon>
    </lineage>
</organism>
<evidence type="ECO:0000256" key="6">
    <source>
        <dbReference type="SAM" id="MobiDB-lite"/>
    </source>
</evidence>
<feature type="domain" description="Penicillin-binding protein dimerisation" evidence="8">
    <location>
        <begin position="69"/>
        <end position="150"/>
    </location>
</feature>
<dbReference type="EC" id="3.5.2.6" evidence="2"/>
<dbReference type="Pfam" id="PF03717">
    <property type="entry name" value="PBP_dimer"/>
    <property type="match status" value="1"/>
</dbReference>
<keyword evidence="5" id="KW-0046">Antibiotic resistance</keyword>
<evidence type="ECO:0000259" key="8">
    <source>
        <dbReference type="Pfam" id="PF03717"/>
    </source>
</evidence>
<proteinExistence type="predicted"/>
<evidence type="ECO:0000256" key="3">
    <source>
        <dbReference type="ARBA" id="ARBA00022729"/>
    </source>
</evidence>
<evidence type="ECO:0000313" key="9">
    <source>
        <dbReference type="EMBL" id="GAG48098.1"/>
    </source>
</evidence>
<keyword evidence="7" id="KW-0812">Transmembrane</keyword>
<comment type="catalytic activity">
    <reaction evidence="1">
        <text>a beta-lactam + H2O = a substituted beta-amino acid</text>
        <dbReference type="Rhea" id="RHEA:20401"/>
        <dbReference type="ChEBI" id="CHEBI:15377"/>
        <dbReference type="ChEBI" id="CHEBI:35627"/>
        <dbReference type="ChEBI" id="CHEBI:140347"/>
        <dbReference type="EC" id="3.5.2.6"/>
    </reaction>
</comment>
<evidence type="ECO:0000256" key="7">
    <source>
        <dbReference type="SAM" id="Phobius"/>
    </source>
</evidence>
<dbReference type="GO" id="GO:0008658">
    <property type="term" value="F:penicillin binding"/>
    <property type="evidence" value="ECO:0007669"/>
    <property type="project" value="InterPro"/>
</dbReference>
<keyword evidence="7" id="KW-0472">Membrane</keyword>
<name>X0YHM1_9ZZZZ</name>
<accession>X0YHM1</accession>
<evidence type="ECO:0000256" key="5">
    <source>
        <dbReference type="ARBA" id="ARBA00023251"/>
    </source>
</evidence>
<dbReference type="PANTHER" id="PTHR30627:SF6">
    <property type="entry name" value="BETA-LACTAMASE YBXI-RELATED"/>
    <property type="match status" value="1"/>
</dbReference>